<evidence type="ECO:0000256" key="2">
    <source>
        <dbReference type="ARBA" id="ARBA00004496"/>
    </source>
</evidence>
<proteinExistence type="predicted"/>
<sequence length="1974" mass="222776">MLIRANSGHTMRPRDSGDYTMNDGSFLSASTLASSSVTTQLTSPPDRKICITKKQNDGKKRVVWGIEVAEELQWRGWELGKETTRNLVLKNLSLKIQKIKYRPPKTKFFFTIIPQPIFLSPGITLALPIIFRPLEEKEYTDQLWLEKEEGVFCVSLKATLPCHKLVCPTSLQLPICAIGDTVETWFCLNNVGDLPTFFTWEVPNPFQILPSTGLLEPGLGCRIKVTFEPLIAVIHEVEALCWYGKGTKQKNSIQIQAAAKCAQLLVSIKHKQSEDQDAEGFQKVLHFGSVSVGCTVERQIRLYNPSMVNAPFKIEMSEDMLTKDHAFSCSVGQGIVPPGEKKCLSVFFHPKTSDSRAIDYFSIVPSGRASQTVLQVVGLCKGPDVCLQHYCVNFSWVQLGEHSEQTLWIENQSDCLAHFQFDIDCQESVFSIRPAFGSLAGKTRITLHCAYQPTHPIICFRRVACLIHHQDPLFLDLIGTCHSDNTKPAILKPQHLTWYRTHLARGLTLYPPDILAAMLKEKRLEQDENGALMLPTADLEDLPAPKYPQIPPMMEYFFDGTRDLAVFPPAVSLEPFDVDFGACPGPKAPNPIPLCLRNHTKGKITVVWTRRSDCPFWVTPETSDVPPLKSIALRLHFQPASPNCLYAVELEAFALYKVLQSYSNIEEDCTVAPSWCLKVRARGHSYYAALEHHIPQYSLDAPKMFPAVSSGEPSYRSLLLVNKGPMLLTFSLAPNSSSDITLRPSSGLVAPGAHQVFLISTYPKGTSWKQHIFYLQFNFYPQYLKEVSMQSREEPLQLKLDTRKSIFFKPTWVGCSSTSDFTFHNPSRLPLEFEWRVSQQHQKMLAVQPSKGIIRPNENLTLTWIFSPLEETKYLFRVGMWVWEARQSQKTNSRATKHYWIRLVGMGVTGCLSAKPKELDFGNVLVNSREVKSLVLLNDSNCTLYYRLVLEQQGPKDFNNDPCALELNRLEGTMPPQSQDTIYLTACPKNRSQYSWTISYCLLSHRDSVAGETQKLCHVSLVAVYPLLSILDICSMGSAEGITRKHLWHLFSLDTLNSYLSRDPTLTELTYKVPTRHSLSPTPPVFTPLKLDFNFGAAPLDAPPSVVLLVLKNSGLVSLDWAFLFPSDQQLDLDLWVEQAELSCTELHQMRAEDNCLFSINPKAGTLSPGQEQMVEFKYSHLFIGTDRLSVLFKVSHGREILLHFIGVTVRLEQKYVHFTSTSHQFIPVPIGDTLPPRQIYELYNGGSVPVTYEVQVKVLSQDQEKNFDHPIFCCLNPRGEIQPGTTARILWIFSPIEAKTYTVDVPIHILGWNSAVIRFQGVGYDPYIMGDTAPFHNISSWDNSSIYSRLMVPGQQNVFLSQSHISLGNIPVQTKCSRLLFLNNISKSETIVFAWQPRSLDLGEVTVSPMEGEVGPEEATPILVTLKASVHASFYSMDLICKVYRQELMHQYHKDLQDWNEEKARQEVEFTITDMKAKRRAPCTACEPVKKYKTLPPITNQPSLSRPASWNLKLAKEETSWTCPQPPVPGLLCLGLTARAHAIDYYLANFFSEFPCHFLYRELPKKKLCREESKDFEEEPPDKEEPVWRQKKQLLVDCLTAIIRGLLEDKTFQEAVDQSLVEQVPYFCQFWNEQSARFLAHKSSLYLMPILSLPSSCYENGKGKEQEEDKCSSGKDAEEEEDEDEEEEEEEEEEAEEEEEERDDEELSKEEMEEEIDKGVKLTWSEIKATSQPTGSQQSLQWQWQQDLKTMVKEEQENDEKEAIGRLPAFLNLQEAILENMIQNILVEASRGEVVLTSRPRIIALPPVSLHSGGAALEEDHRRDVAEDRRQAPGPPLRPRDEPLAQTGPERFVRSARVRQERLLSISPGAGQIATQAPASRRHRHHMGRRDCAPCPGDIRLPSGSACPARRLCSARDSSLPGLESLPGLSLTERKRRVSLGSCGQATCASALSVVIHSGWDQIGGSAAYADQS</sequence>
<dbReference type="Pfam" id="PF24291">
    <property type="entry name" value="Ig_CFAP65"/>
    <property type="match status" value="1"/>
</dbReference>
<dbReference type="InterPro" id="IPR057467">
    <property type="entry name" value="Ig_CFAP65_8th"/>
</dbReference>
<keyword evidence="5" id="KW-0969">Cilium</keyword>
<name>A0A8J6GLQ6_MICOH</name>
<feature type="compositionally biased region" description="Basic and acidic residues" evidence="7">
    <location>
        <begin position="1819"/>
        <end position="1832"/>
    </location>
</feature>
<keyword evidence="3" id="KW-0963">Cytoplasm</keyword>
<evidence type="ECO:0000259" key="13">
    <source>
        <dbReference type="Pfam" id="PF25248"/>
    </source>
</evidence>
<dbReference type="InterPro" id="IPR058536">
    <property type="entry name" value="Ig_CFAP65_4th"/>
</dbReference>
<feature type="domain" description="CFAP65-like ninth Ig-like" evidence="12">
    <location>
        <begin position="1026"/>
        <end position="1207"/>
    </location>
</feature>
<dbReference type="InterPro" id="IPR057470">
    <property type="entry name" value="Ig_CFAP65_7th"/>
</dbReference>
<feature type="domain" description="CFAP65 seventh Ig-like" evidence="14">
    <location>
        <begin position="803"/>
        <end position="895"/>
    </location>
</feature>
<feature type="compositionally biased region" description="Acidic residues" evidence="7">
    <location>
        <begin position="1678"/>
        <end position="1717"/>
    </location>
</feature>
<dbReference type="GO" id="GO:0036126">
    <property type="term" value="C:sperm flagellum"/>
    <property type="evidence" value="ECO:0007669"/>
    <property type="project" value="TreeGrafter"/>
</dbReference>
<evidence type="ECO:0000256" key="3">
    <source>
        <dbReference type="ARBA" id="ARBA00022490"/>
    </source>
</evidence>
<evidence type="ECO:0000259" key="10">
    <source>
        <dbReference type="Pfam" id="PF24291"/>
    </source>
</evidence>
<dbReference type="PANTHER" id="PTHR46127:SF1">
    <property type="entry name" value="CILIA- AND FLAGELLA-ASSOCIATED PROTEIN 65"/>
    <property type="match status" value="1"/>
</dbReference>
<dbReference type="Pfam" id="PF22544">
    <property type="entry name" value="HYDIN_VesB_CFA65-like_Ig"/>
    <property type="match status" value="1"/>
</dbReference>
<evidence type="ECO:0000259" key="9">
    <source>
        <dbReference type="Pfam" id="PF22544"/>
    </source>
</evidence>
<dbReference type="InterPro" id="IPR053879">
    <property type="entry name" value="HYDIN_VesB_CFA65-like_Ig"/>
</dbReference>
<dbReference type="EMBL" id="JAATJU010021500">
    <property type="protein sequence ID" value="KAH0513495.1"/>
    <property type="molecule type" value="Genomic_DNA"/>
</dbReference>
<dbReference type="Pfam" id="PF25248">
    <property type="entry name" value="Ig_CFAP65_8th"/>
    <property type="match status" value="1"/>
</dbReference>
<feature type="compositionally biased region" description="Basic and acidic residues" evidence="7">
    <location>
        <begin position="1662"/>
        <end position="1677"/>
    </location>
</feature>
<evidence type="ECO:0000256" key="5">
    <source>
        <dbReference type="ARBA" id="ARBA00023069"/>
    </source>
</evidence>
<dbReference type="InterPro" id="IPR056305">
    <property type="entry name" value="Ig_CFAP65_10th"/>
</dbReference>
<reference evidence="15" key="1">
    <citation type="submission" date="2020-03" db="EMBL/GenBank/DDBJ databases">
        <title>Studies in the Genomics of Life Span.</title>
        <authorList>
            <person name="Glass D."/>
        </authorList>
    </citation>
    <scope>NUCLEOTIDE SEQUENCE</scope>
    <source>
        <strain evidence="15">LTLLF</strain>
        <tissue evidence="15">Muscle</tissue>
    </source>
</reference>
<dbReference type="Proteomes" id="UP000710432">
    <property type="component" value="Unassembled WGS sequence"/>
</dbReference>
<evidence type="ECO:0000313" key="16">
    <source>
        <dbReference type="Proteomes" id="UP000710432"/>
    </source>
</evidence>
<dbReference type="PANTHER" id="PTHR46127">
    <property type="entry name" value="CILIA- AND FLAGELLA-ASSOCIATED PROTEIN 65"/>
    <property type="match status" value="1"/>
</dbReference>
<comment type="caution">
    <text evidence="15">The sequence shown here is derived from an EMBL/GenBank/DDBJ whole genome shotgun (WGS) entry which is preliminary data.</text>
</comment>
<evidence type="ECO:0000256" key="4">
    <source>
        <dbReference type="ARBA" id="ARBA00022846"/>
    </source>
</evidence>
<evidence type="ECO:0000256" key="1">
    <source>
        <dbReference type="ARBA" id="ARBA00004230"/>
    </source>
</evidence>
<evidence type="ECO:0000256" key="8">
    <source>
        <dbReference type="SAM" id="Phobius"/>
    </source>
</evidence>
<feature type="domain" description="CFAP65 tenth Ig-like" evidence="10">
    <location>
        <begin position="1213"/>
        <end position="1327"/>
    </location>
</feature>
<evidence type="ECO:0000256" key="6">
    <source>
        <dbReference type="ARBA" id="ARBA00023273"/>
    </source>
</evidence>
<protein>
    <submittedName>
        <fullName evidence="15">Coiled-coil domain-containing protein 108</fullName>
    </submittedName>
</protein>
<dbReference type="Gene3D" id="2.60.40.10">
    <property type="entry name" value="Immunoglobulins"/>
    <property type="match status" value="8"/>
</dbReference>
<evidence type="ECO:0000259" key="14">
    <source>
        <dbReference type="Pfam" id="PF25249"/>
    </source>
</evidence>
<feature type="domain" description="HYDIN/VesB/CFA65-like Ig-like" evidence="9">
    <location>
        <begin position="168"/>
        <end position="257"/>
    </location>
</feature>
<feature type="domain" description="CFAP65 fourth Ig-like" evidence="11">
    <location>
        <begin position="391"/>
        <end position="484"/>
    </location>
</feature>
<dbReference type="GO" id="GO:0005737">
    <property type="term" value="C:cytoplasm"/>
    <property type="evidence" value="ECO:0007669"/>
    <property type="project" value="UniProtKB-SubCell"/>
</dbReference>
<keyword evidence="8" id="KW-0812">Transmembrane</keyword>
<evidence type="ECO:0000256" key="7">
    <source>
        <dbReference type="SAM" id="MobiDB-lite"/>
    </source>
</evidence>
<feature type="region of interest" description="Disordered" evidence="7">
    <location>
        <begin position="1868"/>
        <end position="1890"/>
    </location>
</feature>
<evidence type="ECO:0000313" key="15">
    <source>
        <dbReference type="EMBL" id="KAH0513495.1"/>
    </source>
</evidence>
<evidence type="ECO:0000259" key="12">
    <source>
        <dbReference type="Pfam" id="PF24816"/>
    </source>
</evidence>
<keyword evidence="8" id="KW-0472">Membrane</keyword>
<gene>
    <name evidence="15" type="ORF">LTLLF_139075</name>
</gene>
<keyword evidence="8" id="KW-1133">Transmembrane helix</keyword>
<keyword evidence="6" id="KW-0966">Cell projection</keyword>
<feature type="domain" description="CFAP65 eight Ig-like" evidence="13">
    <location>
        <begin position="910"/>
        <end position="1021"/>
    </location>
</feature>
<dbReference type="InterPro" id="IPR013783">
    <property type="entry name" value="Ig-like_fold"/>
</dbReference>
<organism evidence="15 16">
    <name type="scientific">Microtus ochrogaster</name>
    <name type="common">Prairie vole</name>
    <dbReference type="NCBI Taxonomy" id="79684"/>
    <lineage>
        <taxon>Eukaryota</taxon>
        <taxon>Metazoa</taxon>
        <taxon>Chordata</taxon>
        <taxon>Craniata</taxon>
        <taxon>Vertebrata</taxon>
        <taxon>Euteleostomi</taxon>
        <taxon>Mammalia</taxon>
        <taxon>Eutheria</taxon>
        <taxon>Euarchontoglires</taxon>
        <taxon>Glires</taxon>
        <taxon>Rodentia</taxon>
        <taxon>Myomorpha</taxon>
        <taxon>Muroidea</taxon>
        <taxon>Cricetidae</taxon>
        <taxon>Arvicolinae</taxon>
        <taxon>Microtus</taxon>
    </lineage>
</organism>
<feature type="region of interest" description="Disordered" evidence="7">
    <location>
        <begin position="1815"/>
        <end position="1852"/>
    </location>
</feature>
<dbReference type="Pfam" id="PF24507">
    <property type="entry name" value="Ig_CFAP65_4th"/>
    <property type="match status" value="1"/>
</dbReference>
<feature type="region of interest" description="Disordered" evidence="7">
    <location>
        <begin position="1662"/>
        <end position="1719"/>
    </location>
</feature>
<comment type="subcellular location">
    <subcellularLocation>
        <location evidence="1">Cell projection</location>
        <location evidence="1">Cilium</location>
        <location evidence="1">Flagellum</location>
    </subcellularLocation>
    <subcellularLocation>
        <location evidence="2">Cytoplasm</location>
    </subcellularLocation>
</comment>
<dbReference type="Pfam" id="PF25249">
    <property type="entry name" value="Ig_CFAP65_7th"/>
    <property type="match status" value="1"/>
</dbReference>
<keyword evidence="4" id="KW-0282">Flagellum</keyword>
<dbReference type="Pfam" id="PF24816">
    <property type="entry name" value="Ig_CFAP65__9th"/>
    <property type="match status" value="1"/>
</dbReference>
<feature type="transmembrane region" description="Helical" evidence="8">
    <location>
        <begin position="108"/>
        <end position="131"/>
    </location>
</feature>
<accession>A0A8J6GLQ6</accession>
<evidence type="ECO:0000259" key="11">
    <source>
        <dbReference type="Pfam" id="PF24507"/>
    </source>
</evidence>
<dbReference type="InterPro" id="IPR056344">
    <property type="entry name" value="Ig_CFAP65-like_9th"/>
</dbReference>
<dbReference type="InterPro" id="IPR052614">
    <property type="entry name" value="CFAP65"/>
</dbReference>
<dbReference type="GO" id="GO:0007288">
    <property type="term" value="P:sperm axoneme assembly"/>
    <property type="evidence" value="ECO:0007669"/>
    <property type="project" value="TreeGrafter"/>
</dbReference>